<protein>
    <submittedName>
        <fullName evidence="1">ATPases of the AAA+ class</fullName>
    </submittedName>
</protein>
<dbReference type="AlphaFoldDB" id="A0A3B0U2A5"/>
<proteinExistence type="predicted"/>
<evidence type="ECO:0000313" key="1">
    <source>
        <dbReference type="EMBL" id="VAW19777.1"/>
    </source>
</evidence>
<dbReference type="Gene3D" id="3.40.50.300">
    <property type="entry name" value="P-loop containing nucleotide triphosphate hydrolases"/>
    <property type="match status" value="1"/>
</dbReference>
<dbReference type="InterPro" id="IPR027417">
    <property type="entry name" value="P-loop_NTPase"/>
</dbReference>
<sequence length="280" mass="32120">MNAPRHAVSVFGMSGVGKTRLSALLRKNDWFHYSLDYRIGTRYMGEHIVDNFKYQAMKVPFLRDLLRSDSIFISSNITFSNLDPLSTYLGAPGDPKRGGLGLKEYQRRQELHRTAEIAALLDIPYFLNRAKTLYGYDDFIADTGGSLIEVIKLDDPSDPVVESLTANTVLLYIKGTDDDAHALIKRYEKAPKPMYYRPDLLVKKWAEFKRLHHIENDHDVDPARFAVWGYQAILQDRLPRYQTLADRHGYVINAADLCEVRDGKDFLALMQKAFSQRRAD</sequence>
<dbReference type="EMBL" id="UOEO01000119">
    <property type="protein sequence ID" value="VAW19777.1"/>
    <property type="molecule type" value="Genomic_DNA"/>
</dbReference>
<gene>
    <name evidence="1" type="ORF">MNBD_ALPHA12-661</name>
</gene>
<accession>A0A3B0U2A5</accession>
<organism evidence="1">
    <name type="scientific">hydrothermal vent metagenome</name>
    <dbReference type="NCBI Taxonomy" id="652676"/>
    <lineage>
        <taxon>unclassified sequences</taxon>
        <taxon>metagenomes</taxon>
        <taxon>ecological metagenomes</taxon>
    </lineage>
</organism>
<reference evidence="1" key="1">
    <citation type="submission" date="2018-06" db="EMBL/GenBank/DDBJ databases">
        <authorList>
            <person name="Zhirakovskaya E."/>
        </authorList>
    </citation>
    <scope>NUCLEOTIDE SEQUENCE</scope>
</reference>
<name>A0A3B0U2A5_9ZZZZ</name>